<sequence length="205" mass="21196">MAVSTTTWFKNAIQGVPQIGFDIDIYETSTTPKLAVGHKYTRSDGAEFVYSHFGGTISHGGLITSADVSESSRVYTGSSVIAAGSVTAIGGETINPGVKGSHFIQLRIGTVSVDQFAGGYFHAAQGDGGHYQYRIRGNTASAALTSGAVPTTYIELWEPLQQSIATIRSGAMRIVGSRYANLESASAATDGVVAGVSTASHAAAT</sequence>
<gene>
    <name evidence="1" type="ORF">LCGC14_1692920</name>
</gene>
<dbReference type="AlphaFoldDB" id="A0A0F9HKQ8"/>
<evidence type="ECO:0000313" key="1">
    <source>
        <dbReference type="EMBL" id="KKM15742.1"/>
    </source>
</evidence>
<comment type="caution">
    <text evidence="1">The sequence shown here is derived from an EMBL/GenBank/DDBJ whole genome shotgun (WGS) entry which is preliminary data.</text>
</comment>
<protein>
    <submittedName>
        <fullName evidence="1">Uncharacterized protein</fullName>
    </submittedName>
</protein>
<feature type="non-terminal residue" evidence="1">
    <location>
        <position position="205"/>
    </location>
</feature>
<dbReference type="EMBL" id="LAZR01014831">
    <property type="protein sequence ID" value="KKM15742.1"/>
    <property type="molecule type" value="Genomic_DNA"/>
</dbReference>
<reference evidence="1" key="1">
    <citation type="journal article" date="2015" name="Nature">
        <title>Complex archaea that bridge the gap between prokaryotes and eukaryotes.</title>
        <authorList>
            <person name="Spang A."/>
            <person name="Saw J.H."/>
            <person name="Jorgensen S.L."/>
            <person name="Zaremba-Niedzwiedzka K."/>
            <person name="Martijn J."/>
            <person name="Lind A.E."/>
            <person name="van Eijk R."/>
            <person name="Schleper C."/>
            <person name="Guy L."/>
            <person name="Ettema T.J."/>
        </authorList>
    </citation>
    <scope>NUCLEOTIDE SEQUENCE</scope>
</reference>
<accession>A0A0F9HKQ8</accession>
<proteinExistence type="predicted"/>
<name>A0A0F9HKQ8_9ZZZZ</name>
<organism evidence="1">
    <name type="scientific">marine sediment metagenome</name>
    <dbReference type="NCBI Taxonomy" id="412755"/>
    <lineage>
        <taxon>unclassified sequences</taxon>
        <taxon>metagenomes</taxon>
        <taxon>ecological metagenomes</taxon>
    </lineage>
</organism>